<name>A0A174M9J7_9FIRM</name>
<organism evidence="2 5">
    <name type="scientific">Anaerotruncus colihominis</name>
    <dbReference type="NCBI Taxonomy" id="169435"/>
    <lineage>
        <taxon>Bacteria</taxon>
        <taxon>Bacillati</taxon>
        <taxon>Bacillota</taxon>
        <taxon>Clostridia</taxon>
        <taxon>Eubacteriales</taxon>
        <taxon>Oscillospiraceae</taxon>
        <taxon>Anaerotruncus</taxon>
    </lineage>
</organism>
<reference evidence="2 5" key="1">
    <citation type="submission" date="2015-09" db="EMBL/GenBank/DDBJ databases">
        <authorList>
            <consortium name="Pathogen Informatics"/>
        </authorList>
    </citation>
    <scope>NUCLEOTIDE SEQUENCE [LARGE SCALE GENOMIC DNA]</scope>
    <source>
        <strain evidence="2 5">2789STDY5834939</strain>
    </source>
</reference>
<dbReference type="PROSITE" id="PS51671">
    <property type="entry name" value="ACT"/>
    <property type="match status" value="1"/>
</dbReference>
<reference evidence="6" key="2">
    <citation type="submission" date="2017-04" db="EMBL/GenBank/DDBJ databases">
        <title>Function of individual gut microbiota members based on whole genome sequencing of pure cultures obtained from chicken caecum.</title>
        <authorList>
            <person name="Medvecky M."/>
            <person name="Cejkova D."/>
            <person name="Polansky O."/>
            <person name="Karasova D."/>
            <person name="Kubasova T."/>
            <person name="Cizek A."/>
            <person name="Rychlik I."/>
        </authorList>
    </citation>
    <scope>NUCLEOTIDE SEQUENCE [LARGE SCALE GENOMIC DNA]</scope>
    <source>
        <strain evidence="6">An175</strain>
    </source>
</reference>
<dbReference type="SUPFAM" id="SSF55021">
    <property type="entry name" value="ACT-like"/>
    <property type="match status" value="2"/>
</dbReference>
<gene>
    <name evidence="3" type="ORF">B5F11_08410</name>
    <name evidence="4" type="ORF">DXC40_09405</name>
    <name evidence="2" type="ORF">ERS852551_00378</name>
</gene>
<dbReference type="EMBL" id="NFKP01000008">
    <property type="protein sequence ID" value="OUP69653.1"/>
    <property type="molecule type" value="Genomic_DNA"/>
</dbReference>
<dbReference type="EMBL" id="CZBE01000002">
    <property type="protein sequence ID" value="CUP30409.1"/>
    <property type="molecule type" value="Genomic_DNA"/>
</dbReference>
<dbReference type="PANTHER" id="PTHR40099:SF1">
    <property type="entry name" value="ACETOLACTATE SYNTHASE, SMALL SUBUNIT"/>
    <property type="match status" value="1"/>
</dbReference>
<dbReference type="InterPro" id="IPR002912">
    <property type="entry name" value="ACT_dom"/>
</dbReference>
<evidence type="ECO:0000259" key="1">
    <source>
        <dbReference type="PROSITE" id="PS51671"/>
    </source>
</evidence>
<dbReference type="GeneID" id="72464773"/>
<proteinExistence type="predicted"/>
<evidence type="ECO:0000313" key="2">
    <source>
        <dbReference type="EMBL" id="CUP30409.1"/>
    </source>
</evidence>
<dbReference type="Proteomes" id="UP000260828">
    <property type="component" value="Unassembled WGS sequence"/>
</dbReference>
<reference evidence="3" key="3">
    <citation type="journal article" date="2018" name="BMC Genomics">
        <title>Whole genome sequencing and function prediction of 133 gut anaerobes isolated from chicken caecum in pure cultures.</title>
        <authorList>
            <person name="Medvecky M."/>
            <person name="Cejkova D."/>
            <person name="Polansky O."/>
            <person name="Karasova D."/>
            <person name="Kubasova T."/>
            <person name="Cizek A."/>
            <person name="Rychlik I."/>
        </authorList>
    </citation>
    <scope>NUCLEOTIDE SEQUENCE</scope>
    <source>
        <strain evidence="3">An175</strain>
    </source>
</reference>
<dbReference type="AlphaFoldDB" id="A0A174M9J7"/>
<dbReference type="PANTHER" id="PTHR40099">
    <property type="entry name" value="ACETOLACTATE SYNTHASE, SMALL SUBUNIT"/>
    <property type="match status" value="1"/>
</dbReference>
<dbReference type="Proteomes" id="UP000095765">
    <property type="component" value="Unassembled WGS sequence"/>
</dbReference>
<evidence type="ECO:0000313" key="4">
    <source>
        <dbReference type="EMBL" id="RGE67699.1"/>
    </source>
</evidence>
<protein>
    <submittedName>
        <fullName evidence="2">ACT domain-containing protein</fullName>
    </submittedName>
    <submittedName>
        <fullName evidence="3">Acetolactate synthase</fullName>
    </submittedName>
</protein>
<evidence type="ECO:0000313" key="3">
    <source>
        <dbReference type="EMBL" id="OUP69653.1"/>
    </source>
</evidence>
<dbReference type="RefSeq" id="WP_006876310.1">
    <property type="nucleotide sequence ID" value="NZ_CABIWA010000001.1"/>
</dbReference>
<feature type="domain" description="ACT" evidence="1">
    <location>
        <begin position="5"/>
        <end position="79"/>
    </location>
</feature>
<evidence type="ECO:0000313" key="6">
    <source>
        <dbReference type="Proteomes" id="UP000196386"/>
    </source>
</evidence>
<dbReference type="Gene3D" id="3.30.2130.10">
    <property type="entry name" value="VC0802-like"/>
    <property type="match status" value="1"/>
</dbReference>
<evidence type="ECO:0000313" key="5">
    <source>
        <dbReference type="Proteomes" id="UP000095765"/>
    </source>
</evidence>
<dbReference type="CDD" id="cd04908">
    <property type="entry name" value="ACT_Bt0572_1"/>
    <property type="match status" value="1"/>
</dbReference>
<dbReference type="EMBL" id="QVME01000004">
    <property type="protein sequence ID" value="RGE67699.1"/>
    <property type="molecule type" value="Genomic_DNA"/>
</dbReference>
<dbReference type="Proteomes" id="UP000196386">
    <property type="component" value="Unassembled WGS sequence"/>
</dbReference>
<accession>A0A174M9J7</accession>
<sequence>MVIKQLSVFVENQPGRLAEVTDVLSKNDIDIRALSIADTTNFGILRLIVDHPARAESRLKEQGFTVSQTDVIGVGITDQPGGLAVALRILADEGITVEYMYAFVSKAEKTAFVILRVENNAQAEQVLSAKGIPILSSEDVLLRSRL</sequence>
<evidence type="ECO:0000313" key="7">
    <source>
        <dbReference type="Proteomes" id="UP000260828"/>
    </source>
</evidence>
<dbReference type="InterPro" id="IPR045865">
    <property type="entry name" value="ACT-like_dom_sf"/>
</dbReference>
<dbReference type="OrthoDB" id="9790662at2"/>
<dbReference type="InterPro" id="IPR045739">
    <property type="entry name" value="ACT_dom_pair"/>
</dbReference>
<reference evidence="4 7" key="4">
    <citation type="submission" date="2018-08" db="EMBL/GenBank/DDBJ databases">
        <title>A genome reference for cultivated species of the human gut microbiota.</title>
        <authorList>
            <person name="Zou Y."/>
            <person name="Xue W."/>
            <person name="Luo G."/>
        </authorList>
    </citation>
    <scope>NUCLEOTIDE SEQUENCE [LARGE SCALE GENOMIC DNA]</scope>
    <source>
        <strain evidence="4 7">TF05-12AC</strain>
    </source>
</reference>
<dbReference type="Pfam" id="PF19571">
    <property type="entry name" value="ACT_8"/>
    <property type="match status" value="1"/>
</dbReference>
<dbReference type="CDD" id="cd04882">
    <property type="entry name" value="ACT_Bt0572_2"/>
    <property type="match status" value="1"/>
</dbReference>